<dbReference type="Proteomes" id="UP000054217">
    <property type="component" value="Unassembled WGS sequence"/>
</dbReference>
<organism evidence="2 3">
    <name type="scientific">Pisolithus tinctorius Marx 270</name>
    <dbReference type="NCBI Taxonomy" id="870435"/>
    <lineage>
        <taxon>Eukaryota</taxon>
        <taxon>Fungi</taxon>
        <taxon>Dikarya</taxon>
        <taxon>Basidiomycota</taxon>
        <taxon>Agaricomycotina</taxon>
        <taxon>Agaricomycetes</taxon>
        <taxon>Agaricomycetidae</taxon>
        <taxon>Boletales</taxon>
        <taxon>Sclerodermatineae</taxon>
        <taxon>Pisolithaceae</taxon>
        <taxon>Pisolithus</taxon>
    </lineage>
</organism>
<dbReference type="AlphaFoldDB" id="A0A0C3KCE9"/>
<dbReference type="Gene3D" id="1.10.443.10">
    <property type="entry name" value="Intergrase catalytic core"/>
    <property type="match status" value="1"/>
</dbReference>
<dbReference type="InterPro" id="IPR011010">
    <property type="entry name" value="DNA_brk_join_enz"/>
</dbReference>
<dbReference type="GO" id="GO:0003677">
    <property type="term" value="F:DNA binding"/>
    <property type="evidence" value="ECO:0007669"/>
    <property type="project" value="InterPro"/>
</dbReference>
<proteinExistence type="predicted"/>
<accession>A0A0C3KCE9</accession>
<name>A0A0C3KCE9_PISTI</name>
<dbReference type="GO" id="GO:0006310">
    <property type="term" value="P:DNA recombination"/>
    <property type="evidence" value="ECO:0007669"/>
    <property type="project" value="UniProtKB-KW"/>
</dbReference>
<dbReference type="PANTHER" id="PTHR34605">
    <property type="entry name" value="PHAGE_INTEGRASE DOMAIN-CONTAINING PROTEIN"/>
    <property type="match status" value="1"/>
</dbReference>
<keyword evidence="1" id="KW-0233">DNA recombination</keyword>
<gene>
    <name evidence="2" type="ORF">M404DRAFT_136335</name>
</gene>
<keyword evidence="3" id="KW-1185">Reference proteome</keyword>
<dbReference type="EMBL" id="KN831960">
    <property type="protein sequence ID" value="KIO07312.1"/>
    <property type="molecule type" value="Genomic_DNA"/>
</dbReference>
<reference evidence="2 3" key="1">
    <citation type="submission" date="2014-04" db="EMBL/GenBank/DDBJ databases">
        <authorList>
            <consortium name="DOE Joint Genome Institute"/>
            <person name="Kuo A."/>
            <person name="Kohler A."/>
            <person name="Costa M.D."/>
            <person name="Nagy L.G."/>
            <person name="Floudas D."/>
            <person name="Copeland A."/>
            <person name="Barry K.W."/>
            <person name="Cichocki N."/>
            <person name="Veneault-Fourrey C."/>
            <person name="LaButti K."/>
            <person name="Lindquist E.A."/>
            <person name="Lipzen A."/>
            <person name="Lundell T."/>
            <person name="Morin E."/>
            <person name="Murat C."/>
            <person name="Sun H."/>
            <person name="Tunlid A."/>
            <person name="Henrissat B."/>
            <person name="Grigoriev I.V."/>
            <person name="Hibbett D.S."/>
            <person name="Martin F."/>
            <person name="Nordberg H.P."/>
            <person name="Cantor M.N."/>
            <person name="Hua S.X."/>
        </authorList>
    </citation>
    <scope>NUCLEOTIDE SEQUENCE [LARGE SCALE GENOMIC DNA]</scope>
    <source>
        <strain evidence="2 3">Marx 270</strain>
    </source>
</reference>
<evidence type="ECO:0000256" key="1">
    <source>
        <dbReference type="ARBA" id="ARBA00023172"/>
    </source>
</evidence>
<dbReference type="InterPro" id="IPR013762">
    <property type="entry name" value="Integrase-like_cat_sf"/>
</dbReference>
<dbReference type="STRING" id="870435.A0A0C3KCE9"/>
<evidence type="ECO:0000313" key="2">
    <source>
        <dbReference type="EMBL" id="KIO07312.1"/>
    </source>
</evidence>
<evidence type="ECO:0008006" key="4">
    <source>
        <dbReference type="Google" id="ProtNLM"/>
    </source>
</evidence>
<protein>
    <recommendedName>
        <fullName evidence="4">Tyr recombinase domain-containing protein</fullName>
    </recommendedName>
</protein>
<dbReference type="PANTHER" id="PTHR34605:SF3">
    <property type="entry name" value="P CELL-TYPE AGGLUTINATION PROTEIN MAP4-LIKE-RELATED"/>
    <property type="match status" value="1"/>
</dbReference>
<dbReference type="HOGENOM" id="CLU_003292_1_1_1"/>
<dbReference type="InterPro" id="IPR052925">
    <property type="entry name" value="Phage_Integrase-like_Recomb"/>
</dbReference>
<dbReference type="OrthoDB" id="2678913at2759"/>
<dbReference type="SUPFAM" id="SSF56349">
    <property type="entry name" value="DNA breaking-rejoining enzymes"/>
    <property type="match status" value="1"/>
</dbReference>
<reference evidence="3" key="2">
    <citation type="submission" date="2015-01" db="EMBL/GenBank/DDBJ databases">
        <title>Evolutionary Origins and Diversification of the Mycorrhizal Mutualists.</title>
        <authorList>
            <consortium name="DOE Joint Genome Institute"/>
            <consortium name="Mycorrhizal Genomics Consortium"/>
            <person name="Kohler A."/>
            <person name="Kuo A."/>
            <person name="Nagy L.G."/>
            <person name="Floudas D."/>
            <person name="Copeland A."/>
            <person name="Barry K.W."/>
            <person name="Cichocki N."/>
            <person name="Veneault-Fourrey C."/>
            <person name="LaButti K."/>
            <person name="Lindquist E.A."/>
            <person name="Lipzen A."/>
            <person name="Lundell T."/>
            <person name="Morin E."/>
            <person name="Murat C."/>
            <person name="Riley R."/>
            <person name="Ohm R."/>
            <person name="Sun H."/>
            <person name="Tunlid A."/>
            <person name="Henrissat B."/>
            <person name="Grigoriev I.V."/>
            <person name="Hibbett D.S."/>
            <person name="Martin F."/>
        </authorList>
    </citation>
    <scope>NUCLEOTIDE SEQUENCE [LARGE SCALE GENOMIC DNA]</scope>
    <source>
        <strain evidence="3">Marx 270</strain>
    </source>
</reference>
<evidence type="ECO:0000313" key="3">
    <source>
        <dbReference type="Proteomes" id="UP000054217"/>
    </source>
</evidence>
<sequence>MNTLELFHSLMDLNNPKDTAIFACITIIFYCMARLGEFTVPAVKQFDPMKHITRVHVTLHNLSSLPITKFHIPWTKMSLAGEDAQCAPLNSAITDPIEALKHHFNLNPAEDSAHLFAWKHPIFSLCPLSKTEVTRRIGALITMHNLPNIRGHSLRIGGALHYLLQGIPFDIVKMIGRWVGDSFTLYLCQHAMILSYP</sequence>
<dbReference type="GO" id="GO:0015074">
    <property type="term" value="P:DNA integration"/>
    <property type="evidence" value="ECO:0007669"/>
    <property type="project" value="InterPro"/>
</dbReference>
<dbReference type="InParanoid" id="A0A0C3KCE9"/>